<dbReference type="EMBL" id="FXUA01000010">
    <property type="protein sequence ID" value="SMP34864.1"/>
    <property type="molecule type" value="Genomic_DNA"/>
</dbReference>
<dbReference type="SUPFAM" id="SSF52540">
    <property type="entry name" value="P-loop containing nucleoside triphosphate hydrolases"/>
    <property type="match status" value="1"/>
</dbReference>
<dbReference type="HAMAP" id="MF_00238">
    <property type="entry name" value="Cytidyl_kinase_type1"/>
    <property type="match status" value="1"/>
</dbReference>
<evidence type="ECO:0000256" key="1">
    <source>
        <dbReference type="ARBA" id="ARBA00009427"/>
    </source>
</evidence>
<dbReference type="RefSeq" id="WP_283414666.1">
    <property type="nucleotide sequence ID" value="NZ_FXUA01000010.1"/>
</dbReference>
<comment type="subcellular location">
    <subcellularLocation>
        <location evidence="8">Cytoplasm</location>
    </subcellularLocation>
</comment>
<comment type="catalytic activity">
    <reaction evidence="6 8">
        <text>dCMP + ATP = dCDP + ADP</text>
        <dbReference type="Rhea" id="RHEA:25094"/>
        <dbReference type="ChEBI" id="CHEBI:30616"/>
        <dbReference type="ChEBI" id="CHEBI:57566"/>
        <dbReference type="ChEBI" id="CHEBI:58593"/>
        <dbReference type="ChEBI" id="CHEBI:456216"/>
        <dbReference type="EC" id="2.7.4.25"/>
    </reaction>
</comment>
<dbReference type="EC" id="2.7.4.25" evidence="8"/>
<keyword evidence="5 8" id="KW-0067">ATP-binding</keyword>
<dbReference type="NCBIfam" id="TIGR00017">
    <property type="entry name" value="cmk"/>
    <property type="match status" value="1"/>
</dbReference>
<protein>
    <recommendedName>
        <fullName evidence="8">Cytidylate kinase</fullName>
        <shortName evidence="8">CK</shortName>
        <ecNumber evidence="8">2.7.4.25</ecNumber>
    </recommendedName>
    <alternativeName>
        <fullName evidence="8">Cytidine monophosphate kinase</fullName>
        <shortName evidence="8">CMP kinase</shortName>
    </alternativeName>
</protein>
<proteinExistence type="inferred from homology"/>
<evidence type="ECO:0000256" key="7">
    <source>
        <dbReference type="ARBA" id="ARBA00048478"/>
    </source>
</evidence>
<comment type="similarity">
    <text evidence="1 8">Belongs to the cytidylate kinase family. Type 1 subfamily.</text>
</comment>
<evidence type="ECO:0000256" key="2">
    <source>
        <dbReference type="ARBA" id="ARBA00022679"/>
    </source>
</evidence>
<evidence type="ECO:0000256" key="3">
    <source>
        <dbReference type="ARBA" id="ARBA00022741"/>
    </source>
</evidence>
<comment type="caution">
    <text evidence="10">The sequence shown here is derived from an EMBL/GenBank/DDBJ whole genome shotgun (WGS) entry which is preliminary data.</text>
</comment>
<dbReference type="InterPro" id="IPR027417">
    <property type="entry name" value="P-loop_NTPase"/>
</dbReference>
<keyword evidence="2 8" id="KW-0808">Transferase</keyword>
<dbReference type="CDD" id="cd02020">
    <property type="entry name" value="CMPK"/>
    <property type="match status" value="1"/>
</dbReference>
<evidence type="ECO:0000256" key="8">
    <source>
        <dbReference type="HAMAP-Rule" id="MF_00238"/>
    </source>
</evidence>
<accession>A0ABY1PKM5</accession>
<keyword evidence="11" id="KW-1185">Reference proteome</keyword>
<evidence type="ECO:0000259" key="9">
    <source>
        <dbReference type="Pfam" id="PF02224"/>
    </source>
</evidence>
<feature type="binding site" evidence="8">
    <location>
        <begin position="10"/>
        <end position="18"/>
    </location>
    <ligand>
        <name>ATP</name>
        <dbReference type="ChEBI" id="CHEBI:30616"/>
    </ligand>
</feature>
<name>A0ABY1PKM5_9BACT</name>
<dbReference type="InterPro" id="IPR003136">
    <property type="entry name" value="Cytidylate_kin"/>
</dbReference>
<evidence type="ECO:0000256" key="6">
    <source>
        <dbReference type="ARBA" id="ARBA00047615"/>
    </source>
</evidence>
<keyword evidence="8" id="KW-0963">Cytoplasm</keyword>
<dbReference type="Pfam" id="PF02224">
    <property type="entry name" value="Cytidylate_kin"/>
    <property type="match status" value="1"/>
</dbReference>
<organism evidence="10 11">
    <name type="scientific">Algoriphagus winogradskyi</name>
    <dbReference type="NCBI Taxonomy" id="237017"/>
    <lineage>
        <taxon>Bacteria</taxon>
        <taxon>Pseudomonadati</taxon>
        <taxon>Bacteroidota</taxon>
        <taxon>Cytophagia</taxon>
        <taxon>Cytophagales</taxon>
        <taxon>Cyclobacteriaceae</taxon>
        <taxon>Algoriphagus</taxon>
    </lineage>
</organism>
<evidence type="ECO:0000256" key="4">
    <source>
        <dbReference type="ARBA" id="ARBA00022777"/>
    </source>
</evidence>
<sequence>MNKIVIAIDGYSGCGKSSTAKAVAKDLGYTYIDSGAMYRAATLHFLNNFLSPSNPHDVEKGLKSLEISFHLNPDTHKQETYLNGLNVEGEIRTMRISNKVSEVATVAAIRKELVAQQQRLGKKKGVVMDGRDIGSVVFPNADLKVFMTADLDTRAIRRQEELLEKGELVDLQEIKANLADRDRVDSSRVESPLKKMPDALEVDTSNITFAEQVGKIVHSARQIIDKQESYAGKH</sequence>
<gene>
    <name evidence="8" type="primary">cmk</name>
    <name evidence="10" type="ORF">SAMN06265367_11046</name>
</gene>
<dbReference type="Gene3D" id="3.40.50.300">
    <property type="entry name" value="P-loop containing nucleotide triphosphate hydrolases"/>
    <property type="match status" value="1"/>
</dbReference>
<evidence type="ECO:0000256" key="5">
    <source>
        <dbReference type="ARBA" id="ARBA00022840"/>
    </source>
</evidence>
<dbReference type="PANTHER" id="PTHR21299">
    <property type="entry name" value="CYTIDYLATE KINASE/PANTOATE-BETA-ALANINE LIGASE"/>
    <property type="match status" value="1"/>
</dbReference>
<reference evidence="10 11" key="1">
    <citation type="submission" date="2017-05" db="EMBL/GenBank/DDBJ databases">
        <authorList>
            <person name="Varghese N."/>
            <person name="Submissions S."/>
        </authorList>
    </citation>
    <scope>NUCLEOTIDE SEQUENCE [LARGE SCALE GENOMIC DNA]</scope>
    <source>
        <strain evidence="10 11">DSM 15360</strain>
    </source>
</reference>
<feature type="domain" description="Cytidylate kinase" evidence="9">
    <location>
        <begin position="6"/>
        <end position="221"/>
    </location>
</feature>
<keyword evidence="4 8" id="KW-0418">Kinase</keyword>
<dbReference type="PANTHER" id="PTHR21299:SF2">
    <property type="entry name" value="CYTIDYLATE KINASE"/>
    <property type="match status" value="1"/>
</dbReference>
<evidence type="ECO:0000313" key="11">
    <source>
        <dbReference type="Proteomes" id="UP001157915"/>
    </source>
</evidence>
<evidence type="ECO:0000313" key="10">
    <source>
        <dbReference type="EMBL" id="SMP34864.1"/>
    </source>
</evidence>
<dbReference type="InterPro" id="IPR011994">
    <property type="entry name" value="Cytidylate_kinase_dom"/>
</dbReference>
<keyword evidence="3 8" id="KW-0547">Nucleotide-binding</keyword>
<dbReference type="Proteomes" id="UP001157915">
    <property type="component" value="Unassembled WGS sequence"/>
</dbReference>
<dbReference type="GO" id="GO:0016301">
    <property type="term" value="F:kinase activity"/>
    <property type="evidence" value="ECO:0007669"/>
    <property type="project" value="UniProtKB-KW"/>
</dbReference>
<comment type="catalytic activity">
    <reaction evidence="7 8">
        <text>CMP + ATP = CDP + ADP</text>
        <dbReference type="Rhea" id="RHEA:11600"/>
        <dbReference type="ChEBI" id="CHEBI:30616"/>
        <dbReference type="ChEBI" id="CHEBI:58069"/>
        <dbReference type="ChEBI" id="CHEBI:60377"/>
        <dbReference type="ChEBI" id="CHEBI:456216"/>
        <dbReference type="EC" id="2.7.4.25"/>
    </reaction>
</comment>